<dbReference type="AlphaFoldDB" id="A0A8J7DYV6"/>
<reference evidence="6" key="1">
    <citation type="submission" date="2020-10" db="EMBL/GenBank/DDBJ databases">
        <authorList>
            <person name="Castelo-Branco R."/>
            <person name="Eusebio N."/>
            <person name="Adriana R."/>
            <person name="Vieira A."/>
            <person name="Brugerolle De Fraissinette N."/>
            <person name="Rezende De Castro R."/>
            <person name="Schneider M.P."/>
            <person name="Vasconcelos V."/>
            <person name="Leao P.N."/>
        </authorList>
    </citation>
    <scope>NUCLEOTIDE SEQUENCE</scope>
    <source>
        <strain evidence="6">LEGE 07157</strain>
    </source>
</reference>
<dbReference type="GO" id="GO:0006171">
    <property type="term" value="P:cAMP biosynthetic process"/>
    <property type="evidence" value="ECO:0007669"/>
    <property type="project" value="TreeGrafter"/>
</dbReference>
<dbReference type="InterPro" id="IPR011006">
    <property type="entry name" value="CheY-like_superfamily"/>
</dbReference>
<feature type="modified residue" description="4-aspartylphosphate" evidence="2">
    <location>
        <position position="62"/>
    </location>
</feature>
<keyword evidence="2" id="KW-0597">Phosphoprotein</keyword>
<dbReference type="Pfam" id="PF00211">
    <property type="entry name" value="Guanylate_cyc"/>
    <property type="match status" value="1"/>
</dbReference>
<dbReference type="PROSITE" id="PS50005">
    <property type="entry name" value="TPR"/>
    <property type="match status" value="1"/>
</dbReference>
<dbReference type="InterPro" id="IPR050697">
    <property type="entry name" value="Adenylyl/Guanylyl_Cyclase_3/4"/>
</dbReference>
<dbReference type="SMART" id="SM00448">
    <property type="entry name" value="REC"/>
    <property type="match status" value="1"/>
</dbReference>
<evidence type="ECO:0000259" key="5">
    <source>
        <dbReference type="PROSITE" id="PS50125"/>
    </source>
</evidence>
<dbReference type="PANTHER" id="PTHR43081">
    <property type="entry name" value="ADENYLATE CYCLASE, TERMINAL-DIFFERENTIATION SPECIFIC-RELATED"/>
    <property type="match status" value="1"/>
</dbReference>
<evidence type="ECO:0000256" key="3">
    <source>
        <dbReference type="PROSITE-ProRule" id="PRU00339"/>
    </source>
</evidence>
<keyword evidence="7" id="KW-1185">Reference proteome</keyword>
<dbReference type="CDD" id="cd17569">
    <property type="entry name" value="REC_HupR-like"/>
    <property type="match status" value="1"/>
</dbReference>
<comment type="similarity">
    <text evidence="1">Belongs to the adenylyl cyclase class-3 family.</text>
</comment>
<dbReference type="InterPro" id="IPR019734">
    <property type="entry name" value="TPR_rpt"/>
</dbReference>
<dbReference type="EMBL" id="JADEWZ010000037">
    <property type="protein sequence ID" value="MBE9118102.1"/>
    <property type="molecule type" value="Genomic_DNA"/>
</dbReference>
<evidence type="ECO:0000259" key="4">
    <source>
        <dbReference type="PROSITE" id="PS50110"/>
    </source>
</evidence>
<name>A0A8J7DYV6_9CYAN</name>
<evidence type="ECO:0000256" key="2">
    <source>
        <dbReference type="PROSITE-ProRule" id="PRU00169"/>
    </source>
</evidence>
<dbReference type="InterPro" id="IPR029787">
    <property type="entry name" value="Nucleotide_cyclase"/>
</dbReference>
<dbReference type="RefSeq" id="WP_194031189.1">
    <property type="nucleotide sequence ID" value="NZ_JADEWZ010000037.1"/>
</dbReference>
<accession>A0A8J7DYV6</accession>
<gene>
    <name evidence="6" type="ORF">IQ249_19595</name>
</gene>
<feature type="repeat" description="TPR" evidence="3">
    <location>
        <begin position="371"/>
        <end position="404"/>
    </location>
</feature>
<dbReference type="SUPFAM" id="SSF55073">
    <property type="entry name" value="Nucleotide cyclase"/>
    <property type="match status" value="1"/>
</dbReference>
<dbReference type="PROSITE" id="PS50110">
    <property type="entry name" value="RESPONSE_REGULATORY"/>
    <property type="match status" value="1"/>
</dbReference>
<dbReference type="SUPFAM" id="SSF52172">
    <property type="entry name" value="CheY-like"/>
    <property type="match status" value="1"/>
</dbReference>
<evidence type="ECO:0000313" key="6">
    <source>
        <dbReference type="EMBL" id="MBE9118102.1"/>
    </source>
</evidence>
<feature type="domain" description="Guanylate cyclase" evidence="5">
    <location>
        <begin position="182"/>
        <end position="308"/>
    </location>
</feature>
<dbReference type="InterPro" id="IPR001789">
    <property type="entry name" value="Sig_transdc_resp-reg_receiver"/>
</dbReference>
<dbReference type="GO" id="GO:0000160">
    <property type="term" value="P:phosphorelay signal transduction system"/>
    <property type="evidence" value="ECO:0007669"/>
    <property type="project" value="InterPro"/>
</dbReference>
<dbReference type="Gene3D" id="3.30.70.1230">
    <property type="entry name" value="Nucleotide cyclase"/>
    <property type="match status" value="1"/>
</dbReference>
<comment type="caution">
    <text evidence="6">The sequence shown here is derived from an EMBL/GenBank/DDBJ whole genome shotgun (WGS) entry which is preliminary data.</text>
</comment>
<dbReference type="Proteomes" id="UP000654482">
    <property type="component" value="Unassembled WGS sequence"/>
</dbReference>
<dbReference type="Gene3D" id="3.40.50.2300">
    <property type="match status" value="1"/>
</dbReference>
<sequence length="427" mass="48779">MNQPVIICVDDQPTVLSGLKRELKNILDDEYEIEVAEGGKEALVLIEELRAENQEIVLVISDHIMPDIMGDELLQRIHEILPKTIKIMLTGHADLVAVTNAINHANLYRYIPKPWQPEDLKLTIREALNSYFQNKKLEEQNAHLRQLNQSFSRFVPRQFLQCLNKESILEIELGDNVHQEMSVLFADIRNFTSFSEKMSPEDNFRFINGYLLRMEPAILENQGFIDKYIGDAIMALFRDRADDAVQAGISMLQRLKTYNQERRAAKRLPLQIGIGINTGNLMLGTVGGHNRMDSTVISDAVNLASRLERLTKFYGVSLLISYHTLSRLQEPTRYALRLIDQVSVKGKMKRVSVFEIFDADSPELRSAKLATKPLFEQALIQYYLGHFKSAQDLFQECLGLNPADRVATIYLRRCQTSKVPGRDEEIG</sequence>
<dbReference type="CDD" id="cd07302">
    <property type="entry name" value="CHD"/>
    <property type="match status" value="1"/>
</dbReference>
<dbReference type="GO" id="GO:0004016">
    <property type="term" value="F:adenylate cyclase activity"/>
    <property type="evidence" value="ECO:0007669"/>
    <property type="project" value="UniProtKB-ARBA"/>
</dbReference>
<dbReference type="SMART" id="SM00044">
    <property type="entry name" value="CYCc"/>
    <property type="match status" value="1"/>
</dbReference>
<dbReference type="InterPro" id="IPR001054">
    <property type="entry name" value="A/G_cyclase"/>
</dbReference>
<proteinExistence type="inferred from homology"/>
<keyword evidence="3" id="KW-0802">TPR repeat</keyword>
<dbReference type="PANTHER" id="PTHR43081:SF1">
    <property type="entry name" value="ADENYLATE CYCLASE, TERMINAL-DIFFERENTIATION SPECIFIC"/>
    <property type="match status" value="1"/>
</dbReference>
<organism evidence="6 7">
    <name type="scientific">Lusitaniella coriacea LEGE 07157</name>
    <dbReference type="NCBI Taxonomy" id="945747"/>
    <lineage>
        <taxon>Bacteria</taxon>
        <taxon>Bacillati</taxon>
        <taxon>Cyanobacteriota</taxon>
        <taxon>Cyanophyceae</taxon>
        <taxon>Spirulinales</taxon>
        <taxon>Lusitaniellaceae</taxon>
        <taxon>Lusitaniella</taxon>
    </lineage>
</organism>
<evidence type="ECO:0000313" key="7">
    <source>
        <dbReference type="Proteomes" id="UP000654482"/>
    </source>
</evidence>
<dbReference type="PROSITE" id="PS50125">
    <property type="entry name" value="GUANYLATE_CYCLASE_2"/>
    <property type="match status" value="1"/>
</dbReference>
<evidence type="ECO:0000256" key="1">
    <source>
        <dbReference type="ARBA" id="ARBA00005381"/>
    </source>
</evidence>
<protein>
    <submittedName>
        <fullName evidence="6">Response regulator</fullName>
    </submittedName>
</protein>
<dbReference type="Pfam" id="PF00072">
    <property type="entry name" value="Response_reg"/>
    <property type="match status" value="1"/>
</dbReference>
<feature type="domain" description="Response regulatory" evidence="4">
    <location>
        <begin position="5"/>
        <end position="128"/>
    </location>
</feature>